<dbReference type="EMBL" id="PDNA01000031">
    <property type="protein sequence ID" value="PGH22965.1"/>
    <property type="molecule type" value="Genomic_DNA"/>
</dbReference>
<dbReference type="AlphaFoldDB" id="A0A2B7YNT6"/>
<name>A0A2B7YNT6_POLH7</name>
<organism evidence="2 3">
    <name type="scientific">Polytolypa hystricis (strain UAMH7299)</name>
    <dbReference type="NCBI Taxonomy" id="1447883"/>
    <lineage>
        <taxon>Eukaryota</taxon>
        <taxon>Fungi</taxon>
        <taxon>Dikarya</taxon>
        <taxon>Ascomycota</taxon>
        <taxon>Pezizomycotina</taxon>
        <taxon>Eurotiomycetes</taxon>
        <taxon>Eurotiomycetidae</taxon>
        <taxon>Onygenales</taxon>
        <taxon>Onygenales incertae sedis</taxon>
        <taxon>Polytolypa</taxon>
    </lineage>
</organism>
<dbReference type="GO" id="GO:0007034">
    <property type="term" value="P:vacuolar transport"/>
    <property type="evidence" value="ECO:0007669"/>
    <property type="project" value="TreeGrafter"/>
</dbReference>
<gene>
    <name evidence="2" type="ORF">AJ80_03014</name>
</gene>
<proteinExistence type="predicted"/>
<sequence length="150" mass="17980">MQDFFYVCPIHLKDRGFCSPIIDEAEVAEMKRKEEMEREIEKVKKEYEEKMKRKKQKKKDNDKSEDKDKKSDSAGDSNDKKDEKEKDEKIKSIQAGETTPKTDDEPRIFALHKHFYQMRIDRIRNMEMAKRNRERLNNPSYFPSTPKSDV</sequence>
<dbReference type="InterPro" id="IPR013640">
    <property type="entry name" value="Vfa1"/>
</dbReference>
<dbReference type="OrthoDB" id="2158714at2759"/>
<dbReference type="Proteomes" id="UP000224634">
    <property type="component" value="Unassembled WGS sequence"/>
</dbReference>
<comment type="caution">
    <text evidence="2">The sequence shown here is derived from an EMBL/GenBank/DDBJ whole genome shotgun (WGS) entry which is preliminary data.</text>
</comment>
<feature type="compositionally biased region" description="Basic and acidic residues" evidence="1">
    <location>
        <begin position="59"/>
        <end position="91"/>
    </location>
</feature>
<feature type="region of interest" description="Disordered" evidence="1">
    <location>
        <begin position="49"/>
        <end position="108"/>
    </location>
</feature>
<keyword evidence="3" id="KW-1185">Reference proteome</keyword>
<dbReference type="STRING" id="1447883.A0A2B7YNT6"/>
<feature type="compositionally biased region" description="Polar residues" evidence="1">
    <location>
        <begin position="137"/>
        <end position="150"/>
    </location>
</feature>
<feature type="region of interest" description="Disordered" evidence="1">
    <location>
        <begin position="127"/>
        <end position="150"/>
    </location>
</feature>
<evidence type="ECO:0000256" key="1">
    <source>
        <dbReference type="SAM" id="MobiDB-lite"/>
    </source>
</evidence>
<reference evidence="2 3" key="1">
    <citation type="submission" date="2017-10" db="EMBL/GenBank/DDBJ databases">
        <title>Comparative genomics in systemic dimorphic fungi from Ajellomycetaceae.</title>
        <authorList>
            <person name="Munoz J.F."/>
            <person name="Mcewen J.G."/>
            <person name="Clay O.K."/>
            <person name="Cuomo C.A."/>
        </authorList>
    </citation>
    <scope>NUCLEOTIDE SEQUENCE [LARGE SCALE GENOMIC DNA]</scope>
    <source>
        <strain evidence="2 3">UAMH7299</strain>
    </source>
</reference>
<dbReference type="GO" id="GO:0005768">
    <property type="term" value="C:endosome"/>
    <property type="evidence" value="ECO:0007669"/>
    <property type="project" value="TreeGrafter"/>
</dbReference>
<dbReference type="PANTHER" id="PTHR28218:SF1">
    <property type="entry name" value="VPS4-ASSOCIATED PROTEIN 1"/>
    <property type="match status" value="1"/>
</dbReference>
<accession>A0A2B7YNT6</accession>
<dbReference type="Pfam" id="PF08432">
    <property type="entry name" value="Vfa1"/>
    <property type="match status" value="1"/>
</dbReference>
<dbReference type="PANTHER" id="PTHR28218">
    <property type="entry name" value="VPS4-ASSOCIATED PROTEIN 1"/>
    <property type="match status" value="1"/>
</dbReference>
<protein>
    <submittedName>
        <fullName evidence="2">Uncharacterized protein</fullName>
    </submittedName>
</protein>
<evidence type="ECO:0000313" key="2">
    <source>
        <dbReference type="EMBL" id="PGH22965.1"/>
    </source>
</evidence>
<feature type="compositionally biased region" description="Basic and acidic residues" evidence="1">
    <location>
        <begin position="127"/>
        <end position="136"/>
    </location>
</feature>
<evidence type="ECO:0000313" key="3">
    <source>
        <dbReference type="Proteomes" id="UP000224634"/>
    </source>
</evidence>